<protein>
    <submittedName>
        <fullName evidence="1">Uncharacterized protein</fullName>
    </submittedName>
</protein>
<reference evidence="1" key="1">
    <citation type="submission" date="2021-01" db="EMBL/GenBank/DDBJ databases">
        <authorList>
            <consortium name="Aspergillus puulaauensis MK2 genome sequencing consortium"/>
            <person name="Kazuki M."/>
            <person name="Futagami T."/>
        </authorList>
    </citation>
    <scope>NUCLEOTIDE SEQUENCE</scope>
    <source>
        <strain evidence="1">MK2</strain>
    </source>
</reference>
<gene>
    <name evidence="1" type="ORF">APUU_30447A</name>
</gene>
<dbReference type="AlphaFoldDB" id="A0A7R7XIM3"/>
<dbReference type="KEGG" id="apuu:APUU_30447A"/>
<evidence type="ECO:0000313" key="1">
    <source>
        <dbReference type="EMBL" id="BCS22222.1"/>
    </source>
</evidence>
<proteinExistence type="predicted"/>
<reference evidence="1" key="2">
    <citation type="submission" date="2021-02" db="EMBL/GenBank/DDBJ databases">
        <title>Aspergillus puulaauensis MK2 genome sequence.</title>
        <authorList>
            <person name="Futagami T."/>
            <person name="Mori K."/>
            <person name="Kadooka C."/>
            <person name="Tanaka T."/>
        </authorList>
    </citation>
    <scope>NUCLEOTIDE SEQUENCE</scope>
    <source>
        <strain evidence="1">MK2</strain>
    </source>
</reference>
<dbReference type="RefSeq" id="XP_041554416.1">
    <property type="nucleotide sequence ID" value="XM_041701542.1"/>
</dbReference>
<dbReference type="Proteomes" id="UP000654913">
    <property type="component" value="Chromosome 3"/>
</dbReference>
<keyword evidence="2" id="KW-1185">Reference proteome</keyword>
<evidence type="ECO:0000313" key="2">
    <source>
        <dbReference type="Proteomes" id="UP000654913"/>
    </source>
</evidence>
<name>A0A7R7XIM3_9EURO</name>
<organism evidence="1 2">
    <name type="scientific">Aspergillus puulaauensis</name>
    <dbReference type="NCBI Taxonomy" id="1220207"/>
    <lineage>
        <taxon>Eukaryota</taxon>
        <taxon>Fungi</taxon>
        <taxon>Dikarya</taxon>
        <taxon>Ascomycota</taxon>
        <taxon>Pezizomycotina</taxon>
        <taxon>Eurotiomycetes</taxon>
        <taxon>Eurotiomycetidae</taxon>
        <taxon>Eurotiales</taxon>
        <taxon>Aspergillaceae</taxon>
        <taxon>Aspergillus</taxon>
    </lineage>
</organism>
<dbReference type="GeneID" id="64972227"/>
<sequence length="102" mass="11005">MQGHSATAPGGKWSAASQHLAISETQILRTVKVGRDEFQGAPSVGCSVQLSQPCHPTPECRRLQTSYIEAFELQKKAAREVVRLVGDSETRMADGGRNAGRL</sequence>
<accession>A0A7R7XIM3</accession>
<dbReference type="EMBL" id="AP024445">
    <property type="protein sequence ID" value="BCS22222.1"/>
    <property type="molecule type" value="Genomic_DNA"/>
</dbReference>